<dbReference type="CDD" id="cd17872">
    <property type="entry name" value="GPN3"/>
    <property type="match status" value="1"/>
</dbReference>
<evidence type="ECO:0000256" key="3">
    <source>
        <dbReference type="ARBA" id="ARBA00022741"/>
    </source>
</evidence>
<comment type="similarity">
    <text evidence="1 6">Belongs to the GPN-loop GTPase family.</text>
</comment>
<evidence type="ECO:0000256" key="2">
    <source>
        <dbReference type="ARBA" id="ARBA00014587"/>
    </source>
</evidence>
<keyword evidence="7" id="KW-0067">ATP-binding</keyword>
<dbReference type="PANTHER" id="PTHR21231:SF7">
    <property type="entry name" value="GPN-LOOP GTPASE 3"/>
    <property type="match status" value="1"/>
</dbReference>
<dbReference type="InterPro" id="IPR004130">
    <property type="entry name" value="Gpn"/>
</dbReference>
<evidence type="ECO:0000256" key="6">
    <source>
        <dbReference type="RuleBase" id="RU365059"/>
    </source>
</evidence>
<comment type="function">
    <text evidence="6">Small GTPase required for proper nuclear import of RNA polymerase II and III (RNAPII and RNAPIII). May act at an RNAP assembly step prior to nuclear import.</text>
</comment>
<evidence type="ECO:0000313" key="8">
    <source>
        <dbReference type="Proteomes" id="UP000823046"/>
    </source>
</evidence>
<evidence type="ECO:0000256" key="4">
    <source>
        <dbReference type="ARBA" id="ARBA00022801"/>
    </source>
</evidence>
<comment type="subunit">
    <text evidence="6">Binds to RNA polymerase II (RNAPII).</text>
</comment>
<dbReference type="InterPro" id="IPR030228">
    <property type="entry name" value="Gpn3"/>
</dbReference>
<evidence type="ECO:0000256" key="5">
    <source>
        <dbReference type="ARBA" id="ARBA00023134"/>
    </source>
</evidence>
<proteinExistence type="inferred from homology"/>
<keyword evidence="4 6" id="KW-0378">Hydrolase</keyword>
<keyword evidence="8" id="KW-1185">Reference proteome</keyword>
<protein>
    <recommendedName>
        <fullName evidence="2 6">GPN-loop GTPase 3</fullName>
    </recommendedName>
</protein>
<name>A0ABQ7J8G1_9APIC</name>
<dbReference type="EMBL" id="JADAQX010000428">
    <property type="protein sequence ID" value="KAF8820284.1"/>
    <property type="molecule type" value="Genomic_DNA"/>
</dbReference>
<keyword evidence="3 6" id="KW-0547">Nucleotide-binding</keyword>
<reference evidence="7 8" key="1">
    <citation type="journal article" date="2020" name="bioRxiv">
        <title>Metabolic contributions of an alphaproteobacterial endosymbiont in the apicomplexan Cardiosporidium cionae.</title>
        <authorList>
            <person name="Hunter E.S."/>
            <person name="Paight C.J."/>
            <person name="Lane C.E."/>
        </authorList>
    </citation>
    <scope>NUCLEOTIDE SEQUENCE [LARGE SCALE GENOMIC DNA]</scope>
    <source>
        <strain evidence="7">ESH_2018</strain>
    </source>
</reference>
<keyword evidence="5 6" id="KW-0342">GTP-binding</keyword>
<dbReference type="Proteomes" id="UP000823046">
    <property type="component" value="Unassembled WGS sequence"/>
</dbReference>
<accession>A0ABQ7J8G1</accession>
<dbReference type="GO" id="GO:0005524">
    <property type="term" value="F:ATP binding"/>
    <property type="evidence" value="ECO:0007669"/>
    <property type="project" value="UniProtKB-KW"/>
</dbReference>
<gene>
    <name evidence="7" type="ORF">IE077_004510</name>
</gene>
<sequence length="271" mass="29939">MKYGQLVIGPAGCGKSSYCALMLQHCEVSKRSCRVVNLDPAAEYFSYTCDVDIRNLISVEDVMKELQLGPNGALLYCMDYLIDNMEWLESEMGDLPDDAIILFDCPGQLELFSHSNVMITVTQALLAWDFRLCGICCLDVSFATEASKLLAGSISALSAMIQLELPHLNVLTKCDLLHQADLSETENAALLDSLLQKEPAELLSELQSSMPAKYFAINEAFATILEDYSLVSYLPLNPNDEESIGQVMFAVDTALQFSDDMEPRAVYDIEG</sequence>
<dbReference type="Gene3D" id="3.40.50.300">
    <property type="entry name" value="P-loop containing nucleotide triphosphate hydrolases"/>
    <property type="match status" value="1"/>
</dbReference>
<organism evidence="7 8">
    <name type="scientific">Cardiosporidium cionae</name>
    <dbReference type="NCBI Taxonomy" id="476202"/>
    <lineage>
        <taxon>Eukaryota</taxon>
        <taxon>Sar</taxon>
        <taxon>Alveolata</taxon>
        <taxon>Apicomplexa</taxon>
        <taxon>Aconoidasida</taxon>
        <taxon>Nephromycida</taxon>
        <taxon>Cardiosporidium</taxon>
    </lineage>
</organism>
<dbReference type="Pfam" id="PF03029">
    <property type="entry name" value="ATP_bind_1"/>
    <property type="match status" value="1"/>
</dbReference>
<dbReference type="SUPFAM" id="SSF52540">
    <property type="entry name" value="P-loop containing nucleoside triphosphate hydrolases"/>
    <property type="match status" value="1"/>
</dbReference>
<dbReference type="InterPro" id="IPR027417">
    <property type="entry name" value="P-loop_NTPase"/>
</dbReference>
<dbReference type="PANTHER" id="PTHR21231">
    <property type="entry name" value="XPA-BINDING PROTEIN 1-RELATED"/>
    <property type="match status" value="1"/>
</dbReference>
<evidence type="ECO:0000313" key="7">
    <source>
        <dbReference type="EMBL" id="KAF8820284.1"/>
    </source>
</evidence>
<evidence type="ECO:0000256" key="1">
    <source>
        <dbReference type="ARBA" id="ARBA00005290"/>
    </source>
</evidence>
<comment type="caution">
    <text evidence="7">The sequence shown here is derived from an EMBL/GenBank/DDBJ whole genome shotgun (WGS) entry which is preliminary data.</text>
</comment>